<feature type="compositionally biased region" description="Low complexity" evidence="1">
    <location>
        <begin position="65"/>
        <end position="75"/>
    </location>
</feature>
<evidence type="ECO:0000256" key="1">
    <source>
        <dbReference type="SAM" id="MobiDB-lite"/>
    </source>
</evidence>
<dbReference type="Proteomes" id="UP000179037">
    <property type="component" value="Unassembled WGS sequence"/>
</dbReference>
<feature type="region of interest" description="Disordered" evidence="1">
    <location>
        <begin position="53"/>
        <end position="81"/>
    </location>
</feature>
<protein>
    <submittedName>
        <fullName evidence="3">Uncharacterized protein</fullName>
    </submittedName>
</protein>
<proteinExistence type="predicted"/>
<feature type="transmembrane region" description="Helical" evidence="2">
    <location>
        <begin position="12"/>
        <end position="31"/>
    </location>
</feature>
<comment type="caution">
    <text evidence="3">The sequence shown here is derived from an EMBL/GenBank/DDBJ whole genome shotgun (WGS) entry which is preliminary data.</text>
</comment>
<evidence type="ECO:0000313" key="3">
    <source>
        <dbReference type="EMBL" id="OGI50008.1"/>
    </source>
</evidence>
<gene>
    <name evidence="3" type="ORF">A3A87_01395</name>
</gene>
<dbReference type="AlphaFoldDB" id="A0A1F6TXZ4"/>
<evidence type="ECO:0000256" key="2">
    <source>
        <dbReference type="SAM" id="Phobius"/>
    </source>
</evidence>
<reference evidence="3 4" key="1">
    <citation type="journal article" date="2016" name="Nat. Commun.">
        <title>Thousands of microbial genomes shed light on interconnected biogeochemical processes in an aquifer system.</title>
        <authorList>
            <person name="Anantharaman K."/>
            <person name="Brown C.T."/>
            <person name="Hug L.A."/>
            <person name="Sharon I."/>
            <person name="Castelle C.J."/>
            <person name="Probst A.J."/>
            <person name="Thomas B.C."/>
            <person name="Singh A."/>
            <person name="Wilkins M.J."/>
            <person name="Karaoz U."/>
            <person name="Brodie E.L."/>
            <person name="Williams K.H."/>
            <person name="Hubbard S.S."/>
            <person name="Banfield J.F."/>
        </authorList>
    </citation>
    <scope>NUCLEOTIDE SEQUENCE [LARGE SCALE GENOMIC DNA]</scope>
</reference>
<evidence type="ECO:0000313" key="4">
    <source>
        <dbReference type="Proteomes" id="UP000179037"/>
    </source>
</evidence>
<dbReference type="EMBL" id="MFTC01000080">
    <property type="protein sequence ID" value="OGI50008.1"/>
    <property type="molecule type" value="Genomic_DNA"/>
</dbReference>
<accession>A0A1F6TXZ4</accession>
<sequence length="304" mass="32812">MDLKMKLDKKSLIQIVILIVLVAGGAGAYLMQQDGGLDFISGLFESEPATIRAPATDKKPPSGPAAPSAAKPGAAEIPATPAKGQIRGKPFVVENGYIESGVLILRLGKDATADLEVKVMLPGTSWETPAGKKYKVTETGGAGIPQVMLAWKEDGQNTPSEQKFTDKYTMVLEFGQEKDRKLPGKIQLNLPDETKSNVAGTFEADIRGFRIVDGKPDLSADSVDTLQYLALRELLKDDPNKSLEVISFRDGRYAQPSSLGKNMTGSIEVEYRVGQGSSTVQQFKFEKDAGAWKVVRAQRKKPAG</sequence>
<keyword evidence="2" id="KW-0472">Membrane</keyword>
<organism evidence="3 4">
    <name type="scientific">Candidatus Muproteobacteria bacterium RIFCSPLOWO2_01_FULL_60_18</name>
    <dbReference type="NCBI Taxonomy" id="1817768"/>
    <lineage>
        <taxon>Bacteria</taxon>
        <taxon>Pseudomonadati</taxon>
        <taxon>Pseudomonadota</taxon>
        <taxon>Candidatus Muproteobacteria</taxon>
    </lineage>
</organism>
<keyword evidence="2" id="KW-0812">Transmembrane</keyword>
<name>A0A1F6TXZ4_9PROT</name>
<keyword evidence="2" id="KW-1133">Transmembrane helix</keyword>